<dbReference type="Pfam" id="PF00042">
    <property type="entry name" value="Globin"/>
    <property type="match status" value="1"/>
</dbReference>
<dbReference type="SUPFAM" id="SSF46458">
    <property type="entry name" value="Globin-like"/>
    <property type="match status" value="1"/>
</dbReference>
<dbReference type="AlphaFoldDB" id="A0A1Z5KHH0"/>
<keyword evidence="1" id="KW-0813">Transport</keyword>
<dbReference type="EMBL" id="BDSP01000231">
    <property type="protein sequence ID" value="GAX25770.1"/>
    <property type="molecule type" value="Genomic_DNA"/>
</dbReference>
<reference evidence="3 4" key="1">
    <citation type="journal article" date="2015" name="Plant Cell">
        <title>Oil accumulation by the oleaginous diatom Fistulifera solaris as revealed by the genome and transcriptome.</title>
        <authorList>
            <person name="Tanaka T."/>
            <person name="Maeda Y."/>
            <person name="Veluchamy A."/>
            <person name="Tanaka M."/>
            <person name="Abida H."/>
            <person name="Marechal E."/>
            <person name="Bowler C."/>
            <person name="Muto M."/>
            <person name="Sunaga Y."/>
            <person name="Tanaka M."/>
            <person name="Yoshino T."/>
            <person name="Taniguchi T."/>
            <person name="Fukuda Y."/>
            <person name="Nemoto M."/>
            <person name="Matsumoto M."/>
            <person name="Wong P.S."/>
            <person name="Aburatani S."/>
            <person name="Fujibuchi W."/>
        </authorList>
    </citation>
    <scope>NUCLEOTIDE SEQUENCE [LARGE SCALE GENOMIC DNA]</scope>
    <source>
        <strain evidence="3 4">JPCC DA0580</strain>
    </source>
</reference>
<dbReference type="InterPro" id="IPR012292">
    <property type="entry name" value="Globin/Proto"/>
</dbReference>
<comment type="caution">
    <text evidence="3">The sequence shown here is derived from an EMBL/GenBank/DDBJ whole genome shotgun (WGS) entry which is preliminary data.</text>
</comment>
<keyword evidence="1" id="KW-0561">Oxygen transport</keyword>
<dbReference type="CDD" id="cd01040">
    <property type="entry name" value="Mb-like"/>
    <property type="match status" value="1"/>
</dbReference>
<keyword evidence="1" id="KW-0408">Iron</keyword>
<evidence type="ECO:0000313" key="4">
    <source>
        <dbReference type="Proteomes" id="UP000198406"/>
    </source>
</evidence>
<keyword evidence="1" id="KW-0349">Heme</keyword>
<organism evidence="3 4">
    <name type="scientific">Fistulifera solaris</name>
    <name type="common">Oleaginous diatom</name>
    <dbReference type="NCBI Taxonomy" id="1519565"/>
    <lineage>
        <taxon>Eukaryota</taxon>
        <taxon>Sar</taxon>
        <taxon>Stramenopiles</taxon>
        <taxon>Ochrophyta</taxon>
        <taxon>Bacillariophyta</taxon>
        <taxon>Bacillariophyceae</taxon>
        <taxon>Bacillariophycidae</taxon>
        <taxon>Naviculales</taxon>
        <taxon>Naviculaceae</taxon>
        <taxon>Fistulifera</taxon>
    </lineage>
</organism>
<evidence type="ECO:0000259" key="2">
    <source>
        <dbReference type="Pfam" id="PF00042"/>
    </source>
</evidence>
<dbReference type="InterPro" id="IPR009050">
    <property type="entry name" value="Globin-like_sf"/>
</dbReference>
<dbReference type="InterPro" id="IPR000971">
    <property type="entry name" value="Globin"/>
</dbReference>
<keyword evidence="1" id="KW-0479">Metal-binding</keyword>
<name>A0A1Z5KHH0_FISSO</name>
<comment type="similarity">
    <text evidence="1">Belongs to the globin family.</text>
</comment>
<dbReference type="InterPro" id="IPR044399">
    <property type="entry name" value="Mb-like_M"/>
</dbReference>
<dbReference type="InParanoid" id="A0A1Z5KHH0"/>
<feature type="domain" description="Globin" evidence="2">
    <location>
        <begin position="36"/>
        <end position="151"/>
    </location>
</feature>
<sequence>MANSPEVLSSTSLMRVIACWEQSKRRGGFDETIGIDIMVALFESNPQAKSQFGFRIDKVINKNNGLQRMGILIHGQRFIQTLDCLFSLLGPDDDNLEEVLSDFNKESCQDGMPLHQFLLLLGILAKVMADTLGGDWTDELQSCWMEVITHLEVIVTNIVAKSAVPKTPAAKPPLKSVLPTALEANRRFIDV</sequence>
<dbReference type="OrthoDB" id="436496at2759"/>
<gene>
    <name evidence="3" type="ORF">FisN_8Hh328</name>
</gene>
<keyword evidence="4" id="KW-1185">Reference proteome</keyword>
<evidence type="ECO:0000256" key="1">
    <source>
        <dbReference type="RuleBase" id="RU000356"/>
    </source>
</evidence>
<dbReference type="Gene3D" id="1.10.490.10">
    <property type="entry name" value="Globins"/>
    <property type="match status" value="1"/>
</dbReference>
<dbReference type="GO" id="GO:0019825">
    <property type="term" value="F:oxygen binding"/>
    <property type="evidence" value="ECO:0007669"/>
    <property type="project" value="InterPro"/>
</dbReference>
<accession>A0A1Z5KHH0</accession>
<dbReference type="Proteomes" id="UP000198406">
    <property type="component" value="Unassembled WGS sequence"/>
</dbReference>
<protein>
    <recommendedName>
        <fullName evidence="2">Globin domain-containing protein</fullName>
    </recommendedName>
</protein>
<evidence type="ECO:0000313" key="3">
    <source>
        <dbReference type="EMBL" id="GAX25770.1"/>
    </source>
</evidence>
<dbReference type="GO" id="GO:0020037">
    <property type="term" value="F:heme binding"/>
    <property type="evidence" value="ECO:0007669"/>
    <property type="project" value="InterPro"/>
</dbReference>
<proteinExistence type="inferred from homology"/>
<dbReference type="GO" id="GO:0005344">
    <property type="term" value="F:oxygen carrier activity"/>
    <property type="evidence" value="ECO:0007669"/>
    <property type="project" value="UniProtKB-KW"/>
</dbReference>